<dbReference type="Pfam" id="PF08378">
    <property type="entry name" value="NERD"/>
    <property type="match status" value="1"/>
</dbReference>
<dbReference type="AlphaFoldDB" id="A0A2Z2N6V0"/>
<feature type="transmembrane region" description="Helical" evidence="1">
    <location>
        <begin position="26"/>
        <end position="53"/>
    </location>
</feature>
<dbReference type="PROSITE" id="PS50965">
    <property type="entry name" value="NERD"/>
    <property type="match status" value="1"/>
</dbReference>
<feature type="domain" description="NERD" evidence="2">
    <location>
        <begin position="66"/>
        <end position="179"/>
    </location>
</feature>
<dbReference type="InterPro" id="IPR011528">
    <property type="entry name" value="NERD"/>
</dbReference>
<keyword evidence="1" id="KW-0812">Transmembrane</keyword>
<evidence type="ECO:0000313" key="4">
    <source>
        <dbReference type="Proteomes" id="UP000250085"/>
    </source>
</evidence>
<evidence type="ECO:0000259" key="2">
    <source>
        <dbReference type="PROSITE" id="PS50965"/>
    </source>
</evidence>
<sequence>MGQRQGIPGLYTRERALAHRSRSKRIMLIALGLFLAGLVFPPLLLGAFVAFLIGLREYNAYKTWQKGFMGEFRVIDELYIPSSVLLSDIHLPGRKGNVDHVLVSPKGIFVLETKNYSGEYWVNGEVWKTRGYMGRRRVKVKIRSPAVEVQKEVKAVSSFLKRKVGKDYQLYPLIVLTGDANVHGIKTSEIPILHLEDVPKYIDNFPTVLTQEDVSEVSQALGGYAAHVKDMRGDSEVGNFN</sequence>
<dbReference type="KEGG" id="trl:A3L10_00075"/>
<accession>A0A2Z2N6V0</accession>
<keyword evidence="4" id="KW-1185">Reference proteome</keyword>
<gene>
    <name evidence="3" type="ORF">A3L10_00075</name>
</gene>
<evidence type="ECO:0000313" key="3">
    <source>
        <dbReference type="EMBL" id="ASJ13599.1"/>
    </source>
</evidence>
<proteinExistence type="predicted"/>
<evidence type="ECO:0000256" key="1">
    <source>
        <dbReference type="SAM" id="Phobius"/>
    </source>
</evidence>
<keyword evidence="1" id="KW-1133">Transmembrane helix</keyword>
<protein>
    <recommendedName>
        <fullName evidence="2">NERD domain-containing protein</fullName>
    </recommendedName>
</protein>
<dbReference type="Proteomes" id="UP000250085">
    <property type="component" value="Chromosome"/>
</dbReference>
<dbReference type="EMBL" id="CP015106">
    <property type="protein sequence ID" value="ASJ13599.1"/>
    <property type="molecule type" value="Genomic_DNA"/>
</dbReference>
<name>A0A2Z2N6V0_9EURY</name>
<reference evidence="3 4" key="1">
    <citation type="submission" date="2016-04" db="EMBL/GenBank/DDBJ databases">
        <title>Complete genome sequence of Thermococcus radiotolerans type strain EJ2.</title>
        <authorList>
            <person name="Oger P.M."/>
        </authorList>
    </citation>
    <scope>NUCLEOTIDE SEQUENCE [LARGE SCALE GENOMIC DNA]</scope>
    <source>
        <strain evidence="3 4">EJ2</strain>
    </source>
</reference>
<organism evidence="3 4">
    <name type="scientific">Thermococcus radiotolerans</name>
    <dbReference type="NCBI Taxonomy" id="187880"/>
    <lineage>
        <taxon>Archaea</taxon>
        <taxon>Methanobacteriati</taxon>
        <taxon>Methanobacteriota</taxon>
        <taxon>Thermococci</taxon>
        <taxon>Thermococcales</taxon>
        <taxon>Thermococcaceae</taxon>
        <taxon>Thermococcus</taxon>
    </lineage>
</organism>
<keyword evidence="1" id="KW-0472">Membrane</keyword>